<keyword evidence="2" id="KW-1185">Reference proteome</keyword>
<reference evidence="2" key="1">
    <citation type="journal article" date="2019" name="Int. J. Syst. Evol. Microbiol.">
        <title>The Global Catalogue of Microorganisms (GCM) 10K type strain sequencing project: providing services to taxonomists for standard genome sequencing and annotation.</title>
        <authorList>
            <consortium name="The Broad Institute Genomics Platform"/>
            <consortium name="The Broad Institute Genome Sequencing Center for Infectious Disease"/>
            <person name="Wu L."/>
            <person name="Ma J."/>
        </authorList>
    </citation>
    <scope>NUCLEOTIDE SEQUENCE [LARGE SCALE GENOMIC DNA]</scope>
    <source>
        <strain evidence="2">CGMCC 1.15774</strain>
    </source>
</reference>
<protein>
    <submittedName>
        <fullName evidence="1">Uncharacterized protein</fullName>
    </submittedName>
</protein>
<proteinExistence type="predicted"/>
<evidence type="ECO:0000313" key="2">
    <source>
        <dbReference type="Proteomes" id="UP001595841"/>
    </source>
</evidence>
<accession>A0ABV8PHA6</accession>
<name>A0ABV8PHA6_9FLAO</name>
<evidence type="ECO:0000313" key="1">
    <source>
        <dbReference type="EMBL" id="MFC4219563.1"/>
    </source>
</evidence>
<sequence length="237" mass="26861">MKTRKVILLAVFVIGIIFLWFMSSFTARNACEYANSNLQYIKSKIQEAIVAKELEMAKYYAYKALNGIEKTRANFEDCGCEGAIESLEGTSYELKQATKAESLETSKKSLNLALENTLIGIKVLRIFEQEVSSNYGNDILVLNTQDALNNQDNIFLTPSHSVREQVHSCLLGFESSLDKVVKEVECDEAQRFVKNIYEEARLVLLNTELSEHKKQYHQRVLVLAQDALERLGDCSSK</sequence>
<organism evidence="1 2">
    <name type="scientific">Flagellimonas marina</name>
    <dbReference type="NCBI Taxonomy" id="1775168"/>
    <lineage>
        <taxon>Bacteria</taxon>
        <taxon>Pseudomonadati</taxon>
        <taxon>Bacteroidota</taxon>
        <taxon>Flavobacteriia</taxon>
        <taxon>Flavobacteriales</taxon>
        <taxon>Flavobacteriaceae</taxon>
        <taxon>Flagellimonas</taxon>
    </lineage>
</organism>
<dbReference type="Proteomes" id="UP001595841">
    <property type="component" value="Unassembled WGS sequence"/>
</dbReference>
<dbReference type="RefSeq" id="WP_379762941.1">
    <property type="nucleotide sequence ID" value="NZ_JBHSCL010000004.1"/>
</dbReference>
<comment type="caution">
    <text evidence="1">The sequence shown here is derived from an EMBL/GenBank/DDBJ whole genome shotgun (WGS) entry which is preliminary data.</text>
</comment>
<dbReference type="EMBL" id="JBHSCL010000004">
    <property type="protein sequence ID" value="MFC4219563.1"/>
    <property type="molecule type" value="Genomic_DNA"/>
</dbReference>
<gene>
    <name evidence="1" type="ORF">ACFOWS_05445</name>
</gene>